<organism evidence="1 2">
    <name type="scientific">Hydrocarboniclastica marina</name>
    <dbReference type="NCBI Taxonomy" id="2259620"/>
    <lineage>
        <taxon>Bacteria</taxon>
        <taxon>Pseudomonadati</taxon>
        <taxon>Pseudomonadota</taxon>
        <taxon>Gammaproteobacteria</taxon>
        <taxon>Alteromonadales</taxon>
        <taxon>Alteromonadaceae</taxon>
        <taxon>Hydrocarboniclastica</taxon>
    </lineage>
</organism>
<dbReference type="OrthoDB" id="5195057at2"/>
<dbReference type="KEGG" id="hmi:soil367_11405"/>
<accession>A0A4P7XIX2</accession>
<dbReference type="AlphaFoldDB" id="A0A4P7XIX2"/>
<proteinExistence type="predicted"/>
<name>A0A4P7XIX2_9ALTE</name>
<sequence>MEINDILGAPFTFKKRKNYTPCDTRPLWKSCSIVLALGITGNRYSASLTKIHVANWIIKKEEHLSFFVEWAGKDDRKRPDVRLEPAVDRVINLLVSNEIVDKNKGKIVLTRIGTDLFHELNSENIYSVEKNSLSKAKRYLSEAAVKRLFEGV</sequence>
<dbReference type="RefSeq" id="WP_136549213.1">
    <property type="nucleotide sequence ID" value="NZ_CP031093.1"/>
</dbReference>
<protein>
    <submittedName>
        <fullName evidence="1">Uncharacterized protein</fullName>
    </submittedName>
</protein>
<dbReference type="Proteomes" id="UP000298049">
    <property type="component" value="Chromosome"/>
</dbReference>
<reference evidence="1 2" key="1">
    <citation type="submission" date="2018-07" db="EMBL/GenBank/DDBJ databases">
        <title>Marsedoiliclastica nanhaica gen. nov. sp. nov., a novel marine hydrocarbonoclastic bacterium isolated from an in-situ enriched hydrocarbon-degrading consortium in deep-sea sediment.</title>
        <authorList>
            <person name="Dong C."/>
            <person name="Ma T."/>
            <person name="Liu R."/>
            <person name="Shao Z."/>
        </authorList>
    </citation>
    <scope>NUCLEOTIDE SEQUENCE [LARGE SCALE GENOMIC DNA]</scope>
    <source>
        <strain evidence="2">soil36-7</strain>
    </source>
</reference>
<keyword evidence="2" id="KW-1185">Reference proteome</keyword>
<evidence type="ECO:0000313" key="2">
    <source>
        <dbReference type="Proteomes" id="UP000298049"/>
    </source>
</evidence>
<gene>
    <name evidence="1" type="ORF">soil367_11405</name>
</gene>
<evidence type="ECO:0000313" key="1">
    <source>
        <dbReference type="EMBL" id="QCF26494.1"/>
    </source>
</evidence>
<dbReference type="EMBL" id="CP031093">
    <property type="protein sequence ID" value="QCF26494.1"/>
    <property type="molecule type" value="Genomic_DNA"/>
</dbReference>